<dbReference type="GO" id="GO:0003855">
    <property type="term" value="F:3-dehydroquinate dehydratase activity"/>
    <property type="evidence" value="ECO:0007669"/>
    <property type="project" value="InterPro"/>
</dbReference>
<dbReference type="SUPFAM" id="SSF53223">
    <property type="entry name" value="Aminoacid dehydrogenase-like, N-terminal domain"/>
    <property type="match status" value="1"/>
</dbReference>
<dbReference type="InterPro" id="IPR036291">
    <property type="entry name" value="NAD(P)-bd_dom_sf"/>
</dbReference>
<keyword evidence="3" id="KW-0678">Repressor</keyword>
<dbReference type="EMBL" id="LASV01000353">
    <property type="protein sequence ID" value="KKA19394.1"/>
    <property type="molecule type" value="Genomic_DNA"/>
</dbReference>
<dbReference type="InterPro" id="IPR001381">
    <property type="entry name" value="DHquinase_I"/>
</dbReference>
<dbReference type="PRINTS" id="PR01100">
    <property type="entry name" value="SHIKIMTKNASE"/>
</dbReference>
<name>A0A0F4YMD6_RASE3</name>
<comment type="caution">
    <text evidence="11">The sequence shown here is derived from an EMBL/GenBank/DDBJ whole genome shotgun (WGS) entry which is preliminary data.</text>
</comment>
<keyword evidence="11" id="KW-0560">Oxidoreductase</keyword>
<keyword evidence="6" id="KW-0804">Transcription</keyword>
<dbReference type="PANTHER" id="PTHR21090">
    <property type="entry name" value="AROM/DEHYDROQUINATE SYNTHASE"/>
    <property type="match status" value="1"/>
</dbReference>
<feature type="domain" description="Quinate/shikimate 5-dehydrogenase/glutamyl-tRNA reductase" evidence="8">
    <location>
        <begin position="714"/>
        <end position="758"/>
    </location>
</feature>
<evidence type="ECO:0000256" key="7">
    <source>
        <dbReference type="SAM" id="MobiDB-lite"/>
    </source>
</evidence>
<dbReference type="InterPro" id="IPR006151">
    <property type="entry name" value="Shikm_DH/Glu-tRNA_Rdtase"/>
</dbReference>
<dbReference type="InterPro" id="IPR027417">
    <property type="entry name" value="P-loop_NTPase"/>
</dbReference>
<dbReference type="InterPro" id="IPR013708">
    <property type="entry name" value="Shikimate_DH-bd_N"/>
</dbReference>
<dbReference type="CDD" id="cd01065">
    <property type="entry name" value="NAD_bind_Shikimate_DH"/>
    <property type="match status" value="1"/>
</dbReference>
<evidence type="ECO:0000256" key="5">
    <source>
        <dbReference type="ARBA" id="ARBA00023015"/>
    </source>
</evidence>
<dbReference type="Gene3D" id="3.40.50.300">
    <property type="entry name" value="P-loop containing nucleotide triphosphate hydrolases"/>
    <property type="match status" value="1"/>
</dbReference>
<dbReference type="Pfam" id="PF01202">
    <property type="entry name" value="SKI"/>
    <property type="match status" value="1"/>
</dbReference>
<keyword evidence="4" id="KW-0672">Quinate metabolism</keyword>
<dbReference type="CDD" id="cd00502">
    <property type="entry name" value="DHQase_I"/>
    <property type="match status" value="1"/>
</dbReference>
<evidence type="ECO:0000259" key="10">
    <source>
        <dbReference type="Pfam" id="PF18317"/>
    </source>
</evidence>
<dbReference type="OrthoDB" id="4415835at2759"/>
<dbReference type="GeneID" id="25318938"/>
<comment type="similarity">
    <text evidence="1">In the 2nd section; belongs to the type-I 3-dehydroquinase family.</text>
</comment>
<dbReference type="PANTHER" id="PTHR21090:SF27">
    <property type="entry name" value="QUINATE REPRESSOR PROTEIN"/>
    <property type="match status" value="1"/>
</dbReference>
<dbReference type="STRING" id="1408163.A0A0F4YMD6"/>
<dbReference type="GO" id="GO:0003866">
    <property type="term" value="F:3-phosphoshikimate 1-carboxyvinyltransferase activity"/>
    <property type="evidence" value="ECO:0007669"/>
    <property type="project" value="TreeGrafter"/>
</dbReference>
<dbReference type="InterPro" id="IPR031322">
    <property type="entry name" value="Shikimate/glucono_kinase"/>
</dbReference>
<evidence type="ECO:0000256" key="4">
    <source>
        <dbReference type="ARBA" id="ARBA00022911"/>
    </source>
</evidence>
<dbReference type="InterPro" id="IPR046346">
    <property type="entry name" value="Aminoacid_DH-like_N_sf"/>
</dbReference>
<evidence type="ECO:0000259" key="8">
    <source>
        <dbReference type="Pfam" id="PF01488"/>
    </source>
</evidence>
<feature type="domain" description="SDH C-terminal" evidence="10">
    <location>
        <begin position="858"/>
        <end position="888"/>
    </location>
</feature>
<dbReference type="SUPFAM" id="SSF51569">
    <property type="entry name" value="Aldolase"/>
    <property type="match status" value="1"/>
</dbReference>
<gene>
    <name evidence="11" type="ORF">T310_6641</name>
</gene>
<dbReference type="Gene3D" id="3.20.20.70">
    <property type="entry name" value="Aldolase class I"/>
    <property type="match status" value="1"/>
</dbReference>
<dbReference type="InterPro" id="IPR013785">
    <property type="entry name" value="Aldolase_TIM"/>
</dbReference>
<dbReference type="Pfam" id="PF01487">
    <property type="entry name" value="DHquinase_I"/>
    <property type="match status" value="1"/>
</dbReference>
<sequence length="915" mass="101272">MSVLARGAKRKWADVEAVEDRCYPSASHLRHIPQSHNRQLVTSNSERGPAIEGTERFSNAPIPDDSHLLSESLSESASGFASPTPVDSGTGPSRRFDPNASVVLIGLRGTGKSSLAVILSTATGRRLVDADQFFQQVTGLSRSAYKKRHTIAQYRREEAKVMSLMLTDNREGCVIACGPGSMERSGQQLLKEYAKTHPVIHVIRDPDSIQAYLKAWDRDRVCNFMELSGPLYRACSNLEFFNVSETGFELSQSRDDIQNALLKEEQTQRNANQTPFLTLKRVERDFLHFVAFATGNKRELTKLHSSFPLSLLPIESRRYTYAVSVSLSSLLDKGLDVEELESTADAFELRVDVPDAPSTNLGLSPATADRISQAVATVRRSIIVPIIYHVDESPSSAEESPSRRSDQSYLNLVEHGLRLAPEFLTVDLSYSDAILSKIIAANGSTRIIGHYSSVRSDSASWDDEEYMSRYERAARLGCDMVRMSRPASTIEDNFAVQRFRDRVNASHKSGPPIIAYNTGSLGRLSCCFNPILTPVTHDSIRSTCQTEKDASITVREAQVALFSSFALDPLKFCVFGANVAYSLSPAMHNAAYRACGMPHQYSLYEAPSLRDLNALVEDPNFGGASVSLPYKTEVIPLLHSMSSHARAIGAVNTLIPIRTTVVHGDGKEPDLHLYTNRAGPIKALHGDNTDWIGIYRCIRRGLSPANAVRPSSTGLVIGAGGMARAAIYAMIHLGVQNIFLYNRTLENAKRLAEHYNRQYCVSDTRRKETESQTKTTVHVIKSLHDPWPANYKQPTMVVSCIPAHSIGGVPAPNFEMPLHWLESPTGGVVVDLAYKPLNTPLVKQIRSLSHRGWVALDGLDVLPEQGFAQFELMTGRRAPRKLMRAVVLREYRGEEGQYDPRWMQSRLEKLGGQDG</sequence>
<feature type="region of interest" description="Disordered" evidence="7">
    <location>
        <begin position="49"/>
        <end position="95"/>
    </location>
</feature>
<dbReference type="FunFam" id="3.40.50.300:FF:002254">
    <property type="entry name" value="Quinate pathway repressor protein QutR"/>
    <property type="match status" value="1"/>
</dbReference>
<comment type="similarity">
    <text evidence="2">In the N-terminal section; belongs to the shikimate kinase family.</text>
</comment>
<evidence type="ECO:0000256" key="6">
    <source>
        <dbReference type="ARBA" id="ARBA00023163"/>
    </source>
</evidence>
<evidence type="ECO:0000313" key="11">
    <source>
        <dbReference type="EMBL" id="KKA19394.1"/>
    </source>
</evidence>
<reference evidence="11 12" key="1">
    <citation type="submission" date="2015-04" db="EMBL/GenBank/DDBJ databases">
        <authorList>
            <person name="Heijne W.H."/>
            <person name="Fedorova N.D."/>
            <person name="Nierman W.C."/>
            <person name="Vollebregt A.W."/>
            <person name="Zhao Z."/>
            <person name="Wu L."/>
            <person name="Kumar M."/>
            <person name="Stam H."/>
            <person name="van den Berg M.A."/>
            <person name="Pel H.J."/>
        </authorList>
    </citation>
    <scope>NUCLEOTIDE SEQUENCE [LARGE SCALE GENOMIC DNA]</scope>
    <source>
        <strain evidence="11 12">CBS 393.64</strain>
    </source>
</reference>
<dbReference type="FunFam" id="3.40.50.720:FF:000386">
    <property type="entry name" value="Quinate repressor protein"/>
    <property type="match status" value="1"/>
</dbReference>
<proteinExistence type="inferred from homology"/>
<protein>
    <submittedName>
        <fullName evidence="11">Shikimate dehydrogenase</fullName>
        <ecNumber evidence="11">1.1.1.25</ecNumber>
    </submittedName>
</protein>
<evidence type="ECO:0000256" key="2">
    <source>
        <dbReference type="ARBA" id="ARBA00009349"/>
    </source>
</evidence>
<feature type="compositionally biased region" description="Low complexity" evidence="7">
    <location>
        <begin position="69"/>
        <end position="82"/>
    </location>
</feature>
<accession>A0A0F4YMD6</accession>
<keyword evidence="12" id="KW-1185">Reference proteome</keyword>
<evidence type="ECO:0000256" key="3">
    <source>
        <dbReference type="ARBA" id="ARBA00022491"/>
    </source>
</evidence>
<evidence type="ECO:0000313" key="12">
    <source>
        <dbReference type="Proteomes" id="UP000053958"/>
    </source>
</evidence>
<dbReference type="GO" id="GO:0004764">
    <property type="term" value="F:shikimate 3-dehydrogenase (NADP+) activity"/>
    <property type="evidence" value="ECO:0007669"/>
    <property type="project" value="UniProtKB-EC"/>
</dbReference>
<dbReference type="EC" id="1.1.1.25" evidence="11"/>
<dbReference type="Pfam" id="PF01488">
    <property type="entry name" value="Shikimate_DH"/>
    <property type="match status" value="1"/>
</dbReference>
<feature type="domain" description="Shikimate dehydrogenase substrate binding N-terminal" evidence="9">
    <location>
        <begin position="574"/>
        <end position="654"/>
    </location>
</feature>
<evidence type="ECO:0000259" key="9">
    <source>
        <dbReference type="Pfam" id="PF08501"/>
    </source>
</evidence>
<organism evidence="11 12">
    <name type="scientific">Rasamsonia emersonii (strain ATCC 16479 / CBS 393.64 / IMI 116815)</name>
    <dbReference type="NCBI Taxonomy" id="1408163"/>
    <lineage>
        <taxon>Eukaryota</taxon>
        <taxon>Fungi</taxon>
        <taxon>Dikarya</taxon>
        <taxon>Ascomycota</taxon>
        <taxon>Pezizomycotina</taxon>
        <taxon>Eurotiomycetes</taxon>
        <taxon>Eurotiomycetidae</taxon>
        <taxon>Eurotiales</taxon>
        <taxon>Trichocomaceae</taxon>
        <taxon>Rasamsonia</taxon>
    </lineage>
</organism>
<dbReference type="Gene3D" id="3.40.50.10860">
    <property type="entry name" value="Leucine Dehydrogenase, chain A, domain 1"/>
    <property type="match status" value="1"/>
</dbReference>
<dbReference type="Proteomes" id="UP000053958">
    <property type="component" value="Unassembled WGS sequence"/>
</dbReference>
<dbReference type="SUPFAM" id="SSF51735">
    <property type="entry name" value="NAD(P)-binding Rossmann-fold domains"/>
    <property type="match status" value="1"/>
</dbReference>
<dbReference type="Gene3D" id="3.40.50.720">
    <property type="entry name" value="NAD(P)-binding Rossmann-like Domain"/>
    <property type="match status" value="1"/>
</dbReference>
<evidence type="ECO:0000256" key="1">
    <source>
        <dbReference type="ARBA" id="ARBA00006477"/>
    </source>
</evidence>
<dbReference type="AlphaFoldDB" id="A0A0F4YMD6"/>
<dbReference type="Pfam" id="PF18317">
    <property type="entry name" value="SDH_C"/>
    <property type="match status" value="1"/>
</dbReference>
<dbReference type="SUPFAM" id="SSF52540">
    <property type="entry name" value="P-loop containing nucleoside triphosphate hydrolases"/>
    <property type="match status" value="1"/>
</dbReference>
<dbReference type="RefSeq" id="XP_013326006.1">
    <property type="nucleotide sequence ID" value="XM_013470552.1"/>
</dbReference>
<keyword evidence="5" id="KW-0805">Transcription regulation</keyword>
<dbReference type="Pfam" id="PF08501">
    <property type="entry name" value="Shikimate_dh_N"/>
    <property type="match status" value="1"/>
</dbReference>
<dbReference type="FunFam" id="3.40.50.10860:FF:000019">
    <property type="entry name" value="Quinate pathway repressor protein QutR"/>
    <property type="match status" value="1"/>
</dbReference>
<dbReference type="GO" id="GO:0009423">
    <property type="term" value="P:chorismate biosynthetic process"/>
    <property type="evidence" value="ECO:0007669"/>
    <property type="project" value="TreeGrafter"/>
</dbReference>
<dbReference type="InterPro" id="IPR041121">
    <property type="entry name" value="SDH_C"/>
</dbReference>